<dbReference type="SUPFAM" id="SSF54928">
    <property type="entry name" value="RNA-binding domain, RBD"/>
    <property type="match status" value="2"/>
</dbReference>
<evidence type="ECO:0000256" key="1">
    <source>
        <dbReference type="ARBA" id="ARBA00022737"/>
    </source>
</evidence>
<dbReference type="PANTHER" id="PTHR23189">
    <property type="entry name" value="RNA RECOGNITION MOTIF-CONTAINING"/>
    <property type="match status" value="1"/>
</dbReference>
<protein>
    <recommendedName>
        <fullName evidence="5">RRM domain-containing protein</fullName>
    </recommendedName>
</protein>
<dbReference type="FunFam" id="3.30.70.330:FF:000063">
    <property type="entry name" value="MEI2-like protein 5 isoform 2"/>
    <property type="match status" value="1"/>
</dbReference>
<dbReference type="InterPro" id="IPR035979">
    <property type="entry name" value="RBD_domain_sf"/>
</dbReference>
<feature type="region of interest" description="Disordered" evidence="4">
    <location>
        <begin position="860"/>
        <end position="893"/>
    </location>
</feature>
<dbReference type="CDD" id="cd12531">
    <property type="entry name" value="RRM3_MEI2_like"/>
    <property type="match status" value="1"/>
</dbReference>
<dbReference type="CDD" id="cd12524">
    <property type="entry name" value="RRM1_MEI2_like"/>
    <property type="match status" value="1"/>
</dbReference>
<sequence>MSMRCLSCQCQLYSSTALRRHCGSGWMIAMQASGGKQMARGNNSTDFSVLAPKAAEADWAYSGECWMSGSSIGMVDDSNISSSGSKKNQSLLSASWAILQRQPGIIPALYDPLSSAQSDSLGEMDWTVQDKLSALLHNKLSLSDSVNAEAGSSVQSCKNHQCDFSELEWQTIGSLLPDDDDLFLSVASDMDGNITTSYSGENEELDLFSSGGGLELEGDPLDPRWSKKNAEATAGVGEHPYGEHPSRTLFVRNINSSVEDAELRVLFEQFGDIRTLYTACKHRGFVMISYYDIRAARSAMRALQNKALRRRKLDIHFSIPKDNPSDKDVNQGTLVVFNLDASVSNDELRQIFGVYGEVKEIRETPHKRHHKFIEFYDVRSAEAALRALNRCDIAGKRIKLEPSRPGGARRSLMQSLPFEMEQEESPFFKEPNSPPLPKSAPVKFATTDCRIFEKDPVLEACQSLKYMGLGLHSPFVCTNSVSEFASGTEPAHFSASAAISAMKARMLSDHLMKIGGTGFNMVSSLESANGGSALIDSLHSHSMETLPADGFLASSLNSLYLKENHSTLLPHSPARSAFGVNGFASHCEARPYPHFLGGALLSPNHYHVGSAPITALPMLDRNQAYSREPFDVLSATGSSGAGSGFGARHSLELSMSSSLGSLPPGALLSSGLTDHGACPSSWSILQQQKGNSVTKTLRDPLTKHFDWGLERGRSRKAENGVPNYDKKQYELDIQRILRGEDARTTLMIKNIPNKYTSKMLLAAIDEHHKGTYDFIYLPIDFKNKCNVGYAFINMTEPSRIIAFYQAFNGKRWEKFNSEKVASLAYARIQGKAALIAHFQNSSLMNEDKRCRPILFHTGGPNVGGQEPFPIGTNPRARLNKGRGSLQGSPIGRY</sequence>
<name>A0A9D4ZM58_ADICA</name>
<evidence type="ECO:0000256" key="3">
    <source>
        <dbReference type="PROSITE-ProRule" id="PRU00176"/>
    </source>
</evidence>
<feature type="domain" description="RRM" evidence="5">
    <location>
        <begin position="247"/>
        <end position="320"/>
    </location>
</feature>
<evidence type="ECO:0000313" key="7">
    <source>
        <dbReference type="Proteomes" id="UP000886520"/>
    </source>
</evidence>
<dbReference type="GO" id="GO:0003723">
    <property type="term" value="F:RNA binding"/>
    <property type="evidence" value="ECO:0007669"/>
    <property type="project" value="UniProtKB-UniRule"/>
</dbReference>
<keyword evidence="7" id="KW-1185">Reference proteome</keyword>
<dbReference type="Pfam" id="PF04059">
    <property type="entry name" value="RRM_2"/>
    <property type="match status" value="1"/>
</dbReference>
<dbReference type="InterPro" id="IPR000504">
    <property type="entry name" value="RRM_dom"/>
</dbReference>
<dbReference type="EMBL" id="JABFUD020000004">
    <property type="protein sequence ID" value="KAI5080544.1"/>
    <property type="molecule type" value="Genomic_DNA"/>
</dbReference>
<evidence type="ECO:0000259" key="5">
    <source>
        <dbReference type="PROSITE" id="PS50102"/>
    </source>
</evidence>
<dbReference type="InterPro" id="IPR012677">
    <property type="entry name" value="Nucleotide-bd_a/b_plait_sf"/>
</dbReference>
<gene>
    <name evidence="6" type="ORF">GOP47_0003727</name>
</gene>
<dbReference type="Proteomes" id="UP000886520">
    <property type="component" value="Chromosome 4"/>
</dbReference>
<dbReference type="AlphaFoldDB" id="A0A9D4ZM58"/>
<dbReference type="SMART" id="SM00360">
    <property type="entry name" value="RRM"/>
    <property type="match status" value="3"/>
</dbReference>
<evidence type="ECO:0000313" key="6">
    <source>
        <dbReference type="EMBL" id="KAI5080544.1"/>
    </source>
</evidence>
<dbReference type="FunFam" id="3.30.70.330:FF:000101">
    <property type="entry name" value="Protein MEI2-like 1"/>
    <property type="match status" value="1"/>
</dbReference>
<proteinExistence type="predicted"/>
<dbReference type="InterPro" id="IPR034453">
    <property type="entry name" value="MEI2-like_RRM1"/>
</dbReference>
<evidence type="ECO:0000256" key="2">
    <source>
        <dbReference type="ARBA" id="ARBA00022884"/>
    </source>
</evidence>
<dbReference type="GO" id="GO:0045927">
    <property type="term" value="P:positive regulation of growth"/>
    <property type="evidence" value="ECO:0007669"/>
    <property type="project" value="UniProtKB-ARBA"/>
</dbReference>
<feature type="domain" description="RRM" evidence="5">
    <location>
        <begin position="332"/>
        <end position="405"/>
    </location>
</feature>
<dbReference type="OrthoDB" id="417481at2759"/>
<keyword evidence="2 3" id="KW-0694">RNA-binding</keyword>
<dbReference type="Gene3D" id="3.30.70.330">
    <property type="match status" value="2"/>
</dbReference>
<dbReference type="Pfam" id="PF00076">
    <property type="entry name" value="RRM_1"/>
    <property type="match status" value="2"/>
</dbReference>
<dbReference type="GO" id="GO:0045836">
    <property type="term" value="P:positive regulation of meiotic nuclear division"/>
    <property type="evidence" value="ECO:0007669"/>
    <property type="project" value="UniProtKB-ARBA"/>
</dbReference>
<dbReference type="PROSITE" id="PS50102">
    <property type="entry name" value="RRM"/>
    <property type="match status" value="2"/>
</dbReference>
<dbReference type="InterPro" id="IPR007201">
    <property type="entry name" value="Mei2-like_Rrm_C"/>
</dbReference>
<reference evidence="6" key="1">
    <citation type="submission" date="2021-01" db="EMBL/GenBank/DDBJ databases">
        <title>Adiantum capillus-veneris genome.</title>
        <authorList>
            <person name="Fang Y."/>
            <person name="Liao Q."/>
        </authorList>
    </citation>
    <scope>NUCLEOTIDE SEQUENCE</scope>
    <source>
        <strain evidence="6">H3</strain>
        <tissue evidence="6">Leaf</tissue>
    </source>
</reference>
<dbReference type="InterPro" id="IPR034454">
    <property type="entry name" value="MEI2-like_RRM3"/>
</dbReference>
<accession>A0A9D4ZM58</accession>
<dbReference type="CDD" id="cd12529">
    <property type="entry name" value="RRM2_MEI2_like"/>
    <property type="match status" value="1"/>
</dbReference>
<comment type="caution">
    <text evidence="6">The sequence shown here is derived from an EMBL/GenBank/DDBJ whole genome shotgun (WGS) entry which is preliminary data.</text>
</comment>
<keyword evidence="1" id="KW-0677">Repeat</keyword>
<organism evidence="6 7">
    <name type="scientific">Adiantum capillus-veneris</name>
    <name type="common">Maidenhair fern</name>
    <dbReference type="NCBI Taxonomy" id="13818"/>
    <lineage>
        <taxon>Eukaryota</taxon>
        <taxon>Viridiplantae</taxon>
        <taxon>Streptophyta</taxon>
        <taxon>Embryophyta</taxon>
        <taxon>Tracheophyta</taxon>
        <taxon>Polypodiopsida</taxon>
        <taxon>Polypodiidae</taxon>
        <taxon>Polypodiales</taxon>
        <taxon>Pteridineae</taxon>
        <taxon>Pteridaceae</taxon>
        <taxon>Vittarioideae</taxon>
        <taxon>Adiantum</taxon>
    </lineage>
</organism>
<evidence type="ECO:0000256" key="4">
    <source>
        <dbReference type="SAM" id="MobiDB-lite"/>
    </source>
</evidence>